<feature type="transmembrane region" description="Helical" evidence="17">
    <location>
        <begin position="139"/>
        <end position="157"/>
    </location>
</feature>
<keyword evidence="6 17" id="KW-0812">Transmembrane</keyword>
<keyword evidence="20" id="KW-1185">Reference proteome</keyword>
<dbReference type="InterPro" id="IPR003280">
    <property type="entry name" value="2pore_dom_K_chnl"/>
</dbReference>
<feature type="region of interest" description="Disordered" evidence="16">
    <location>
        <begin position="68"/>
        <end position="88"/>
    </location>
</feature>
<dbReference type="GO" id="GO:0071805">
    <property type="term" value="P:potassium ion transmembrane transport"/>
    <property type="evidence" value="ECO:0000318"/>
    <property type="project" value="GO_Central"/>
</dbReference>
<dbReference type="GO" id="GO:0005886">
    <property type="term" value="C:plasma membrane"/>
    <property type="evidence" value="ECO:0000318"/>
    <property type="project" value="GO_Central"/>
</dbReference>
<evidence type="ECO:0000259" key="18">
    <source>
        <dbReference type="Pfam" id="PF07885"/>
    </source>
</evidence>
<keyword evidence="4" id="KW-0813">Transport</keyword>
<keyword evidence="11" id="KW-0630">Potassium</keyword>
<sequence>MYEPLLVHTLHNSRKPFLNQKLSFRHPNKPEAPFSLLEDLPLRRIKTSPCVSPFPSLIDPYHLRTPPSLGQYPRPSSRPPSSSSSSFTVTFSEDLLRRKRKLHRSNSAPSLFTNAKENYHGLVDTPPTAGSSPSIVRQTFLGVAAYLLVGVTVYIWTKDGFKGNSTYSFVDALYFTMVTLCTIGYGDIVPCTAFTKLFTCLFILVGFGVIDILLTGLVTYVLDRQETVLLSAIDESRCNMMFQTYVVDVKKGRMRIRMKVGLALAVVVFCIAAGAIALHILEGLSWLDSFYLSVTSVTTVGYGDFTFRTLEGRAFAVVWLLVSTLVVARAFLYLTELRIDKRNRLIAKWILHKEMTVSDLVAADLDNDGSIRYHFPL</sequence>
<evidence type="ECO:0000256" key="8">
    <source>
        <dbReference type="ARBA" id="ARBA00022737"/>
    </source>
</evidence>
<evidence type="ECO:0000256" key="4">
    <source>
        <dbReference type="ARBA" id="ARBA00022448"/>
    </source>
</evidence>
<dbReference type="GO" id="GO:0046872">
    <property type="term" value="F:metal ion binding"/>
    <property type="evidence" value="ECO:0007669"/>
    <property type="project" value="UniProtKB-KW"/>
</dbReference>
<feature type="domain" description="Potassium channel" evidence="18">
    <location>
        <begin position="147"/>
        <end position="221"/>
    </location>
</feature>
<dbReference type="PANTHER" id="PTHR11003">
    <property type="entry name" value="POTASSIUM CHANNEL, SUBFAMILY K"/>
    <property type="match status" value="1"/>
</dbReference>
<evidence type="ECO:0000256" key="2">
    <source>
        <dbReference type="ARBA" id="ARBA00010159"/>
    </source>
</evidence>
<organism evidence="19 20">
    <name type="scientific">Amborella trichopoda</name>
    <dbReference type="NCBI Taxonomy" id="13333"/>
    <lineage>
        <taxon>Eukaryota</taxon>
        <taxon>Viridiplantae</taxon>
        <taxon>Streptophyta</taxon>
        <taxon>Embryophyta</taxon>
        <taxon>Tracheophyta</taxon>
        <taxon>Spermatophyta</taxon>
        <taxon>Magnoliopsida</taxon>
        <taxon>Amborellales</taxon>
        <taxon>Amborellaceae</taxon>
        <taxon>Amborella</taxon>
    </lineage>
</organism>
<evidence type="ECO:0000256" key="9">
    <source>
        <dbReference type="ARBA" id="ARBA00022826"/>
    </source>
</evidence>
<evidence type="ECO:0000256" key="6">
    <source>
        <dbReference type="ARBA" id="ARBA00022692"/>
    </source>
</evidence>
<dbReference type="EMBL" id="KI397507">
    <property type="protein sequence ID" value="ERM94595.1"/>
    <property type="molecule type" value="Genomic_DNA"/>
</dbReference>
<feature type="domain" description="Potassium channel" evidence="18">
    <location>
        <begin position="266"/>
        <end position="335"/>
    </location>
</feature>
<keyword evidence="14 17" id="KW-0472">Membrane</keyword>
<feature type="transmembrane region" description="Helical" evidence="17">
    <location>
        <begin position="169"/>
        <end position="188"/>
    </location>
</feature>
<dbReference type="GO" id="GO:0015271">
    <property type="term" value="F:outward rectifier potassium channel activity"/>
    <property type="evidence" value="ECO:0000318"/>
    <property type="project" value="GO_Central"/>
</dbReference>
<dbReference type="eggNOG" id="KOG1418">
    <property type="taxonomic scope" value="Eukaryota"/>
</dbReference>
<dbReference type="InterPro" id="IPR013099">
    <property type="entry name" value="K_chnl_dom"/>
</dbReference>
<dbReference type="SUPFAM" id="SSF81324">
    <property type="entry name" value="Voltage-gated potassium channels"/>
    <property type="match status" value="2"/>
</dbReference>
<dbReference type="GO" id="GO:0022841">
    <property type="term" value="F:potassium ion leak channel activity"/>
    <property type="evidence" value="ECO:0000318"/>
    <property type="project" value="GO_Central"/>
</dbReference>
<keyword evidence="5" id="KW-0633">Potassium transport</keyword>
<dbReference type="Gene3D" id="1.10.287.70">
    <property type="match status" value="2"/>
</dbReference>
<evidence type="ECO:0000256" key="15">
    <source>
        <dbReference type="ARBA" id="ARBA00023303"/>
    </source>
</evidence>
<keyword evidence="13" id="KW-0406">Ion transport</keyword>
<evidence type="ECO:0000313" key="19">
    <source>
        <dbReference type="EMBL" id="ERM94595.1"/>
    </source>
</evidence>
<keyword evidence="7" id="KW-0479">Metal-binding</keyword>
<feature type="transmembrane region" description="Helical" evidence="17">
    <location>
        <begin position="194"/>
        <end position="222"/>
    </location>
</feature>
<accession>W1NHD8</accession>
<evidence type="ECO:0000256" key="17">
    <source>
        <dbReference type="SAM" id="Phobius"/>
    </source>
</evidence>
<evidence type="ECO:0000256" key="7">
    <source>
        <dbReference type="ARBA" id="ARBA00022723"/>
    </source>
</evidence>
<comment type="subunit">
    <text evidence="3">Homodimer.</text>
</comment>
<keyword evidence="15" id="KW-0407">Ion channel</keyword>
<dbReference type="FunFam" id="1.10.287.70:FF:000138">
    <property type="entry name" value="Two-pore potassium channel 2-like"/>
    <property type="match status" value="1"/>
</dbReference>
<feature type="compositionally biased region" description="Low complexity" evidence="16">
    <location>
        <begin position="73"/>
        <end position="86"/>
    </location>
</feature>
<evidence type="ECO:0000256" key="14">
    <source>
        <dbReference type="ARBA" id="ARBA00023136"/>
    </source>
</evidence>
<name>W1NHD8_AMBTC</name>
<evidence type="ECO:0000256" key="5">
    <source>
        <dbReference type="ARBA" id="ARBA00022538"/>
    </source>
</evidence>
<proteinExistence type="inferred from homology"/>
<dbReference type="AlphaFoldDB" id="W1NHD8"/>
<keyword evidence="12 17" id="KW-1133">Transmembrane helix</keyword>
<keyword evidence="8" id="KW-0677">Repeat</keyword>
<evidence type="ECO:0000256" key="16">
    <source>
        <dbReference type="SAM" id="MobiDB-lite"/>
    </source>
</evidence>
<protein>
    <recommendedName>
        <fullName evidence="18">Potassium channel domain-containing protein</fullName>
    </recommendedName>
</protein>
<gene>
    <name evidence="19" type="ORF">AMTR_s00011p00085350</name>
</gene>
<dbReference type="Proteomes" id="UP000017836">
    <property type="component" value="Unassembled WGS sequence"/>
</dbReference>
<dbReference type="PRINTS" id="PR01333">
    <property type="entry name" value="2POREKCHANEL"/>
</dbReference>
<keyword evidence="9" id="KW-0631">Potassium channel</keyword>
<evidence type="ECO:0000256" key="12">
    <source>
        <dbReference type="ARBA" id="ARBA00022989"/>
    </source>
</evidence>
<comment type="similarity">
    <text evidence="2">Belongs to the two pore domain potassium channel (TC 1.A.1.7) family.</text>
</comment>
<evidence type="ECO:0000256" key="11">
    <source>
        <dbReference type="ARBA" id="ARBA00022958"/>
    </source>
</evidence>
<dbReference type="GO" id="GO:0009705">
    <property type="term" value="C:plant-type vacuole membrane"/>
    <property type="evidence" value="ECO:0000318"/>
    <property type="project" value="GO_Central"/>
</dbReference>
<feature type="transmembrane region" description="Helical" evidence="17">
    <location>
        <begin position="260"/>
        <end position="281"/>
    </location>
</feature>
<dbReference type="FunFam" id="1.10.287.70:FF:000102">
    <property type="entry name" value="Two-pore potassium channel 3"/>
    <property type="match status" value="1"/>
</dbReference>
<dbReference type="Pfam" id="PF07885">
    <property type="entry name" value="Ion_trans_2"/>
    <property type="match status" value="2"/>
</dbReference>
<evidence type="ECO:0000256" key="3">
    <source>
        <dbReference type="ARBA" id="ARBA00011738"/>
    </source>
</evidence>
<keyword evidence="10" id="KW-0106">Calcium</keyword>
<dbReference type="PANTHER" id="PTHR11003:SF303">
    <property type="entry name" value="OS01G0696100 PROTEIN"/>
    <property type="match status" value="1"/>
</dbReference>
<evidence type="ECO:0000256" key="1">
    <source>
        <dbReference type="ARBA" id="ARBA00004141"/>
    </source>
</evidence>
<reference evidence="20" key="1">
    <citation type="journal article" date="2013" name="Science">
        <title>The Amborella genome and the evolution of flowering plants.</title>
        <authorList>
            <consortium name="Amborella Genome Project"/>
        </authorList>
    </citation>
    <scope>NUCLEOTIDE SEQUENCE [LARGE SCALE GENOMIC DNA]</scope>
</reference>
<dbReference type="Gramene" id="ERM94595">
    <property type="protein sequence ID" value="ERM94595"/>
    <property type="gene ID" value="AMTR_s00011p00085350"/>
</dbReference>
<dbReference type="HOGENOM" id="CLU_033675_1_0_1"/>
<dbReference type="OMA" id="NEQSHAA"/>
<feature type="transmembrane region" description="Helical" evidence="17">
    <location>
        <begin position="314"/>
        <end position="334"/>
    </location>
</feature>
<comment type="subcellular location">
    <subcellularLocation>
        <location evidence="1">Membrane</location>
        <topology evidence="1">Multi-pass membrane protein</topology>
    </subcellularLocation>
</comment>
<evidence type="ECO:0000256" key="13">
    <source>
        <dbReference type="ARBA" id="ARBA00023065"/>
    </source>
</evidence>
<evidence type="ECO:0000313" key="20">
    <source>
        <dbReference type="Proteomes" id="UP000017836"/>
    </source>
</evidence>
<evidence type="ECO:0000256" key="10">
    <source>
        <dbReference type="ARBA" id="ARBA00022837"/>
    </source>
</evidence>